<evidence type="ECO:0000256" key="3">
    <source>
        <dbReference type="ARBA" id="ARBA00022628"/>
    </source>
</evidence>
<comment type="caution">
    <text evidence="7">The sequence shown here is derived from an EMBL/GenBank/DDBJ whole genome shotgun (WGS) entry which is preliminary data.</text>
</comment>
<dbReference type="EMBL" id="BMJT01000003">
    <property type="protein sequence ID" value="GGG18297.1"/>
    <property type="molecule type" value="Genomic_DNA"/>
</dbReference>
<dbReference type="GO" id="GO:0031419">
    <property type="term" value="F:cobalamin binding"/>
    <property type="evidence" value="ECO:0007669"/>
    <property type="project" value="UniProtKB-KW"/>
</dbReference>
<dbReference type="GO" id="GO:0046872">
    <property type="term" value="F:metal ion binding"/>
    <property type="evidence" value="ECO:0007669"/>
    <property type="project" value="InterPro"/>
</dbReference>
<dbReference type="PANTHER" id="PTHR48101">
    <property type="entry name" value="METHYLMALONYL-COA MUTASE, MITOCHONDRIAL-RELATED"/>
    <property type="match status" value="1"/>
</dbReference>
<dbReference type="Gene3D" id="3.20.20.240">
    <property type="entry name" value="Methylmalonyl-CoA mutase"/>
    <property type="match status" value="1"/>
</dbReference>
<dbReference type="PANTHER" id="PTHR48101:SF1">
    <property type="entry name" value="METHYLMALONYL-COA MUTASE, LARGE SUBUNIT"/>
    <property type="match status" value="1"/>
</dbReference>
<keyword evidence="8" id="KW-1185">Reference proteome</keyword>
<comment type="cofactor">
    <cofactor evidence="1">
        <name>adenosylcob(III)alamin</name>
        <dbReference type="ChEBI" id="CHEBI:18408"/>
    </cofactor>
</comment>
<dbReference type="SUPFAM" id="SSF51703">
    <property type="entry name" value="Cobalamin (vitamin B12)-dependent enzymes"/>
    <property type="match status" value="1"/>
</dbReference>
<protein>
    <submittedName>
        <fullName evidence="7">Methylmalonyl-CoA mutase</fullName>
    </submittedName>
</protein>
<feature type="domain" description="Methylmalonyl-CoA mutase alpha/beta chain catalytic" evidence="6">
    <location>
        <begin position="164"/>
        <end position="413"/>
    </location>
</feature>
<dbReference type="InterPro" id="IPR016176">
    <property type="entry name" value="Cbl-dep_enz_cat"/>
</dbReference>
<sequence>MSKNMKDIQFDTVTYDSWKEQAIKALKGKPFESLFTKISEGITLEPLYTKEMLFEKLGEQLDKQVSTIRSLREDTTFKIAQQTYATSSEQFLASIKDSLSRGNEVITIDSRMSFDWDETTLRELAQYFTEYSFKITVQNEQDPLLRVFEFASKDSKGCIISPVPITLANFDQVRTICANTIHYHNEGANAVQELALALALAAKYADEADCFDTFVKKFFVTFAVDTQFFIEIAKIRAFRVLWKAFTSAYGVTDDVIVPIVAETSIRSNSKLDVYVNLLRSGNEALSAAIGGADYFTVHPHDVLTSPTEQSVRIARNVSLVLKEETHVLRVTDPAGGSYFIESLTADFVNEAWALFLTIQDQGGFDTFEQNGQLKAMLTASYEARITEVATRKTSLIGTNIYANPEDELPTVENEIYATVKRLALPFEQLREQYVTAQPKIAILTYGALKDFKPRADFVSGFVNTVGIVATQSGAIESIEEAKKWLAETDAQYVVLAATNEATAELVPALLTVKPAHVLLDVAGKFTQQEDWITSGLNGAVYAGQNIIDKLQAVLQSIKEVH</sequence>
<evidence type="ECO:0000256" key="1">
    <source>
        <dbReference type="ARBA" id="ARBA00001922"/>
    </source>
</evidence>
<dbReference type="GO" id="GO:0016866">
    <property type="term" value="F:intramolecular transferase activity"/>
    <property type="evidence" value="ECO:0007669"/>
    <property type="project" value="InterPro"/>
</dbReference>
<dbReference type="Gene3D" id="3.40.50.280">
    <property type="entry name" value="Cobalamin-binding domain"/>
    <property type="match status" value="1"/>
</dbReference>
<dbReference type="SUPFAM" id="SSF52242">
    <property type="entry name" value="Cobalamin (vitamin B12)-binding domain"/>
    <property type="match status" value="1"/>
</dbReference>
<dbReference type="InterPro" id="IPR036724">
    <property type="entry name" value="Cobalamin-bd_sf"/>
</dbReference>
<reference evidence="7" key="1">
    <citation type="journal article" date="2014" name="Int. J. Syst. Evol. Microbiol.">
        <title>Complete genome sequence of Corynebacterium casei LMG S-19264T (=DSM 44701T), isolated from a smear-ripened cheese.</title>
        <authorList>
            <consortium name="US DOE Joint Genome Institute (JGI-PGF)"/>
            <person name="Walter F."/>
            <person name="Albersmeier A."/>
            <person name="Kalinowski J."/>
            <person name="Ruckert C."/>
        </authorList>
    </citation>
    <scope>NUCLEOTIDE SEQUENCE</scope>
    <source>
        <strain evidence="7">CGMCC 1.15760</strain>
    </source>
</reference>
<comment type="similarity">
    <text evidence="2">Belongs to the methylmalonyl-CoA mutase family.</text>
</comment>
<dbReference type="RefSeq" id="WP_188614019.1">
    <property type="nucleotide sequence ID" value="NZ_BMJT01000003.1"/>
</dbReference>
<gene>
    <name evidence="7" type="primary">mcm2</name>
    <name evidence="7" type="ORF">GCM10007425_10940</name>
</gene>
<reference evidence="7" key="2">
    <citation type="submission" date="2020-09" db="EMBL/GenBank/DDBJ databases">
        <authorList>
            <person name="Sun Q."/>
            <person name="Zhou Y."/>
        </authorList>
    </citation>
    <scope>NUCLEOTIDE SEQUENCE</scope>
    <source>
        <strain evidence="7">CGMCC 1.15760</strain>
    </source>
</reference>
<keyword evidence="5" id="KW-0170">Cobalt</keyword>
<evidence type="ECO:0000259" key="6">
    <source>
        <dbReference type="Pfam" id="PF01642"/>
    </source>
</evidence>
<evidence type="ECO:0000313" key="7">
    <source>
        <dbReference type="EMBL" id="GGG18297.1"/>
    </source>
</evidence>
<organism evidence="7 8">
    <name type="scientific">Lysinibacillus alkalisoli</name>
    <dbReference type="NCBI Taxonomy" id="1911548"/>
    <lineage>
        <taxon>Bacteria</taxon>
        <taxon>Bacillati</taxon>
        <taxon>Bacillota</taxon>
        <taxon>Bacilli</taxon>
        <taxon>Bacillales</taxon>
        <taxon>Bacillaceae</taxon>
        <taxon>Lysinibacillus</taxon>
    </lineage>
</organism>
<keyword evidence="3" id="KW-0846">Cobalamin</keyword>
<evidence type="ECO:0000256" key="4">
    <source>
        <dbReference type="ARBA" id="ARBA00023235"/>
    </source>
</evidence>
<proteinExistence type="inferred from homology"/>
<accession>A0A917G1M4</accession>
<evidence type="ECO:0000313" key="8">
    <source>
        <dbReference type="Proteomes" id="UP000616608"/>
    </source>
</evidence>
<name>A0A917G1M4_9BACI</name>
<dbReference type="AlphaFoldDB" id="A0A917G1M4"/>
<evidence type="ECO:0000256" key="2">
    <source>
        <dbReference type="ARBA" id="ARBA00008465"/>
    </source>
</evidence>
<dbReference type="Pfam" id="PF01642">
    <property type="entry name" value="MM_CoA_mutase"/>
    <property type="match status" value="1"/>
</dbReference>
<keyword evidence="4" id="KW-0413">Isomerase</keyword>
<evidence type="ECO:0000256" key="5">
    <source>
        <dbReference type="ARBA" id="ARBA00023285"/>
    </source>
</evidence>
<dbReference type="InterPro" id="IPR006099">
    <property type="entry name" value="MeMalonylCoA_mutase_a/b_cat"/>
</dbReference>
<dbReference type="Proteomes" id="UP000616608">
    <property type="component" value="Unassembled WGS sequence"/>
</dbReference>